<proteinExistence type="predicted"/>
<dbReference type="PANTHER" id="PTHR30146">
    <property type="entry name" value="LACI-RELATED TRANSCRIPTIONAL REPRESSOR"/>
    <property type="match status" value="1"/>
</dbReference>
<evidence type="ECO:0000256" key="1">
    <source>
        <dbReference type="ARBA" id="ARBA00023015"/>
    </source>
</evidence>
<dbReference type="CDD" id="cd01392">
    <property type="entry name" value="HTH_LacI"/>
    <property type="match status" value="1"/>
</dbReference>
<evidence type="ECO:0000256" key="2">
    <source>
        <dbReference type="ARBA" id="ARBA00023125"/>
    </source>
</evidence>
<feature type="domain" description="HTH lacI-type" evidence="4">
    <location>
        <begin position="9"/>
        <end position="63"/>
    </location>
</feature>
<accession>A0A2P8DKW7</accession>
<dbReference type="OrthoDB" id="9785139at2"/>
<keyword evidence="6" id="KW-1185">Reference proteome</keyword>
<dbReference type="Pfam" id="PF00356">
    <property type="entry name" value="LacI"/>
    <property type="match status" value="1"/>
</dbReference>
<dbReference type="RefSeq" id="WP_106539288.1">
    <property type="nucleotide sequence ID" value="NZ_PYGE01000021.1"/>
</dbReference>
<dbReference type="GO" id="GO:0003700">
    <property type="term" value="F:DNA-binding transcription factor activity"/>
    <property type="evidence" value="ECO:0007669"/>
    <property type="project" value="TreeGrafter"/>
</dbReference>
<gene>
    <name evidence="5" type="ORF">CLV30_12122</name>
</gene>
<dbReference type="GO" id="GO:0000976">
    <property type="term" value="F:transcription cis-regulatory region binding"/>
    <property type="evidence" value="ECO:0007669"/>
    <property type="project" value="TreeGrafter"/>
</dbReference>
<keyword evidence="3" id="KW-0804">Transcription</keyword>
<dbReference type="InterPro" id="IPR010982">
    <property type="entry name" value="Lambda_DNA-bd_dom_sf"/>
</dbReference>
<dbReference type="Pfam" id="PF13377">
    <property type="entry name" value="Peripla_BP_3"/>
    <property type="match status" value="1"/>
</dbReference>
<dbReference type="PANTHER" id="PTHR30146:SF109">
    <property type="entry name" value="HTH-TYPE TRANSCRIPTIONAL REGULATOR GALS"/>
    <property type="match status" value="1"/>
</dbReference>
<protein>
    <submittedName>
        <fullName evidence="5">LacI family transcriptional regulator</fullName>
    </submittedName>
</protein>
<dbReference type="PROSITE" id="PS50932">
    <property type="entry name" value="HTH_LACI_2"/>
    <property type="match status" value="1"/>
</dbReference>
<comment type="caution">
    <text evidence="5">The sequence shown here is derived from an EMBL/GenBank/DDBJ whole genome shotgun (WGS) entry which is preliminary data.</text>
</comment>
<evidence type="ECO:0000313" key="6">
    <source>
        <dbReference type="Proteomes" id="UP000243528"/>
    </source>
</evidence>
<dbReference type="SUPFAM" id="SSF53822">
    <property type="entry name" value="Periplasmic binding protein-like I"/>
    <property type="match status" value="1"/>
</dbReference>
<evidence type="ECO:0000256" key="3">
    <source>
        <dbReference type="ARBA" id="ARBA00023163"/>
    </source>
</evidence>
<dbReference type="AlphaFoldDB" id="A0A2P8DKW7"/>
<dbReference type="InterPro" id="IPR046335">
    <property type="entry name" value="LacI/GalR-like_sensor"/>
</dbReference>
<evidence type="ECO:0000313" key="5">
    <source>
        <dbReference type="EMBL" id="PSK97866.1"/>
    </source>
</evidence>
<dbReference type="Gene3D" id="3.40.50.2300">
    <property type="match status" value="2"/>
</dbReference>
<dbReference type="SUPFAM" id="SSF47413">
    <property type="entry name" value="lambda repressor-like DNA-binding domains"/>
    <property type="match status" value="1"/>
</dbReference>
<dbReference type="InterPro" id="IPR000843">
    <property type="entry name" value="HTH_LacI"/>
</dbReference>
<dbReference type="SMART" id="SM00354">
    <property type="entry name" value="HTH_LACI"/>
    <property type="match status" value="1"/>
</dbReference>
<dbReference type="PROSITE" id="PS00356">
    <property type="entry name" value="HTH_LACI_1"/>
    <property type="match status" value="1"/>
</dbReference>
<dbReference type="EMBL" id="PYGE01000021">
    <property type="protein sequence ID" value="PSK97866.1"/>
    <property type="molecule type" value="Genomic_DNA"/>
</dbReference>
<keyword evidence="1" id="KW-0805">Transcription regulation</keyword>
<dbReference type="Gene3D" id="1.10.260.40">
    <property type="entry name" value="lambda repressor-like DNA-binding domains"/>
    <property type="match status" value="1"/>
</dbReference>
<dbReference type="InterPro" id="IPR028082">
    <property type="entry name" value="Peripla_BP_I"/>
</dbReference>
<evidence type="ECO:0000259" key="4">
    <source>
        <dbReference type="PROSITE" id="PS50932"/>
    </source>
</evidence>
<sequence length="339" mass="35613">MARSSTRAPAITDVARLAGVSVPTVSRVITGSVPVSAERKERVHSAIRELGYRPNGAARALVTGRQSAIAVIASNTTRYGYATTLQGIEESARAAGFIVMITVIESDEPEAVSAAVDLALSHPVSGAVVLKFDPAGAAALRALPTDLPVVAVAGGKSDARPHAVLDDTAAAKHATEYLLGLGHSTVHYVAVPTSGRRAGRAAGWRKALEHAGVEPPPIYDAGWDPQRAYEFGRGVAERSDVTAALCGNDELAMAFIRALQECGRRVPDEISVVGFDDHPLSRYWTPPLTTVRQDFADLGRRSFELLGGALDGDGVRSSSVTPRLVLRESAGPVPSSPSR</sequence>
<dbReference type="Proteomes" id="UP000243528">
    <property type="component" value="Unassembled WGS sequence"/>
</dbReference>
<keyword evidence="2" id="KW-0238">DNA-binding</keyword>
<name>A0A2P8DKW7_9ACTN</name>
<reference evidence="5 6" key="1">
    <citation type="submission" date="2018-03" db="EMBL/GenBank/DDBJ databases">
        <title>Genomic Encyclopedia of Archaeal and Bacterial Type Strains, Phase II (KMG-II): from individual species to whole genera.</title>
        <authorList>
            <person name="Goeker M."/>
        </authorList>
    </citation>
    <scope>NUCLEOTIDE SEQUENCE [LARGE SCALE GENOMIC DNA]</scope>
    <source>
        <strain evidence="5 6">DSM 45211</strain>
    </source>
</reference>
<organism evidence="5 6">
    <name type="scientific">Haloactinopolyspora alba</name>
    <dbReference type="NCBI Taxonomy" id="648780"/>
    <lineage>
        <taxon>Bacteria</taxon>
        <taxon>Bacillati</taxon>
        <taxon>Actinomycetota</taxon>
        <taxon>Actinomycetes</taxon>
        <taxon>Jiangellales</taxon>
        <taxon>Jiangellaceae</taxon>
        <taxon>Haloactinopolyspora</taxon>
    </lineage>
</organism>
<dbReference type="CDD" id="cd01574">
    <property type="entry name" value="PBP1_LacI"/>
    <property type="match status" value="1"/>
</dbReference>